<dbReference type="AlphaFoldDB" id="A0A9Q3K3T8"/>
<comment type="caution">
    <text evidence="1">The sequence shown here is derived from an EMBL/GenBank/DDBJ whole genome shotgun (WGS) entry which is preliminary data.</text>
</comment>
<dbReference type="Proteomes" id="UP000765509">
    <property type="component" value="Unassembled WGS sequence"/>
</dbReference>
<keyword evidence="2" id="KW-1185">Reference proteome</keyword>
<protein>
    <recommendedName>
        <fullName evidence="3">CCHC-type domain-containing protein</fullName>
    </recommendedName>
</protein>
<gene>
    <name evidence="1" type="ORF">O181_113507</name>
</gene>
<name>A0A9Q3K3T8_9BASI</name>
<organism evidence="1 2">
    <name type="scientific">Austropuccinia psidii MF-1</name>
    <dbReference type="NCBI Taxonomy" id="1389203"/>
    <lineage>
        <taxon>Eukaryota</taxon>
        <taxon>Fungi</taxon>
        <taxon>Dikarya</taxon>
        <taxon>Basidiomycota</taxon>
        <taxon>Pucciniomycotina</taxon>
        <taxon>Pucciniomycetes</taxon>
        <taxon>Pucciniales</taxon>
        <taxon>Sphaerophragmiaceae</taxon>
        <taxon>Austropuccinia</taxon>
    </lineage>
</organism>
<proteinExistence type="predicted"/>
<evidence type="ECO:0000313" key="1">
    <source>
        <dbReference type="EMBL" id="MBW0573792.1"/>
    </source>
</evidence>
<evidence type="ECO:0008006" key="3">
    <source>
        <dbReference type="Google" id="ProtNLM"/>
    </source>
</evidence>
<evidence type="ECO:0000313" key="2">
    <source>
        <dbReference type="Proteomes" id="UP000765509"/>
    </source>
</evidence>
<dbReference type="EMBL" id="AVOT02092835">
    <property type="protein sequence ID" value="MBW0573792.1"/>
    <property type="molecule type" value="Genomic_DNA"/>
</dbReference>
<accession>A0A9Q3K3T8</accession>
<sequence>MNDQLKILKDHVLEIVENTNQFATHLAKSDSERQKLKNEIIANVEQTHKNYVPHMPRHSTPLTEEKPSVKGSLIPFLGENVISAKSIPKLEEWQTFSGEGEYNHVEFIRTIDILEEDFHIPDEIIVGNLHSLFTRTATKWYYKMRMDHGKHDWSWWKSEKDRLSALHPDMSDTIINMKILRKWGGELEHAIKRRCVEPCSTEDYINAMEDIIIRTRIGKTWNKVPIESKIVSKIPREDRRPEKPVFKCHKCGSTSHLANTCTQKTKIN</sequence>
<reference evidence="1" key="1">
    <citation type="submission" date="2021-03" db="EMBL/GenBank/DDBJ databases">
        <title>Draft genome sequence of rust myrtle Austropuccinia psidii MF-1, a brazilian biotype.</title>
        <authorList>
            <person name="Quecine M.C."/>
            <person name="Pachon D.M.R."/>
            <person name="Bonatelli M.L."/>
            <person name="Correr F.H."/>
            <person name="Franceschini L.M."/>
            <person name="Leite T.F."/>
            <person name="Margarido G.R.A."/>
            <person name="Almeida C.A."/>
            <person name="Ferrarezi J.A."/>
            <person name="Labate C.A."/>
        </authorList>
    </citation>
    <scope>NUCLEOTIDE SEQUENCE</scope>
    <source>
        <strain evidence="1">MF-1</strain>
    </source>
</reference>